<protein>
    <recommendedName>
        <fullName evidence="4">Secreted protein</fullName>
    </recommendedName>
</protein>
<evidence type="ECO:0000313" key="3">
    <source>
        <dbReference type="Proteomes" id="UP001278500"/>
    </source>
</evidence>
<feature type="signal peptide" evidence="1">
    <location>
        <begin position="1"/>
        <end position="27"/>
    </location>
</feature>
<dbReference type="GeneID" id="87858674"/>
<reference evidence="2" key="1">
    <citation type="journal article" date="2023" name="Mol. Phylogenet. Evol.">
        <title>Genome-scale phylogeny and comparative genomics of the fungal order Sordariales.</title>
        <authorList>
            <person name="Hensen N."/>
            <person name="Bonometti L."/>
            <person name="Westerberg I."/>
            <person name="Brannstrom I.O."/>
            <person name="Guillou S."/>
            <person name="Cros-Aarteil S."/>
            <person name="Calhoun S."/>
            <person name="Haridas S."/>
            <person name="Kuo A."/>
            <person name="Mondo S."/>
            <person name="Pangilinan J."/>
            <person name="Riley R."/>
            <person name="LaButti K."/>
            <person name="Andreopoulos B."/>
            <person name="Lipzen A."/>
            <person name="Chen C."/>
            <person name="Yan M."/>
            <person name="Daum C."/>
            <person name="Ng V."/>
            <person name="Clum A."/>
            <person name="Steindorff A."/>
            <person name="Ohm R.A."/>
            <person name="Martin F."/>
            <person name="Silar P."/>
            <person name="Natvig D.O."/>
            <person name="Lalanne C."/>
            <person name="Gautier V."/>
            <person name="Ament-Velasquez S.L."/>
            <person name="Kruys A."/>
            <person name="Hutchinson M.I."/>
            <person name="Powell A.J."/>
            <person name="Barry K."/>
            <person name="Miller A.N."/>
            <person name="Grigoriev I.V."/>
            <person name="Debuchy R."/>
            <person name="Gladieux P."/>
            <person name="Hiltunen Thoren M."/>
            <person name="Johannesson H."/>
        </authorList>
    </citation>
    <scope>NUCLEOTIDE SEQUENCE</scope>
    <source>
        <strain evidence="2">CBS 560.94</strain>
    </source>
</reference>
<dbReference type="RefSeq" id="XP_062681268.1">
    <property type="nucleotide sequence ID" value="XM_062821520.1"/>
</dbReference>
<evidence type="ECO:0000256" key="1">
    <source>
        <dbReference type="SAM" id="SignalP"/>
    </source>
</evidence>
<feature type="chain" id="PRO_5042089795" description="Secreted protein" evidence="1">
    <location>
        <begin position="28"/>
        <end position="108"/>
    </location>
</feature>
<name>A0AAE0JEM6_9PEZI</name>
<accession>A0AAE0JEM6</accession>
<comment type="caution">
    <text evidence="2">The sequence shown here is derived from an EMBL/GenBank/DDBJ whole genome shotgun (WGS) entry which is preliminary data.</text>
</comment>
<dbReference type="Proteomes" id="UP001278500">
    <property type="component" value="Unassembled WGS sequence"/>
</dbReference>
<evidence type="ECO:0000313" key="2">
    <source>
        <dbReference type="EMBL" id="KAK3344655.1"/>
    </source>
</evidence>
<gene>
    <name evidence="2" type="ORF">B0H65DRAFT_181866</name>
</gene>
<keyword evidence="3" id="KW-1185">Reference proteome</keyword>
<dbReference type="AlphaFoldDB" id="A0AAE0JEM6"/>
<proteinExistence type="predicted"/>
<evidence type="ECO:0008006" key="4">
    <source>
        <dbReference type="Google" id="ProtNLM"/>
    </source>
</evidence>
<organism evidence="2 3">
    <name type="scientific">Neurospora tetraspora</name>
    <dbReference type="NCBI Taxonomy" id="94610"/>
    <lineage>
        <taxon>Eukaryota</taxon>
        <taxon>Fungi</taxon>
        <taxon>Dikarya</taxon>
        <taxon>Ascomycota</taxon>
        <taxon>Pezizomycotina</taxon>
        <taxon>Sordariomycetes</taxon>
        <taxon>Sordariomycetidae</taxon>
        <taxon>Sordariales</taxon>
        <taxon>Sordariaceae</taxon>
        <taxon>Neurospora</taxon>
    </lineage>
</organism>
<keyword evidence="1" id="KW-0732">Signal</keyword>
<reference evidence="2" key="2">
    <citation type="submission" date="2023-06" db="EMBL/GenBank/DDBJ databases">
        <authorList>
            <consortium name="Lawrence Berkeley National Laboratory"/>
            <person name="Haridas S."/>
            <person name="Hensen N."/>
            <person name="Bonometti L."/>
            <person name="Westerberg I."/>
            <person name="Brannstrom I.O."/>
            <person name="Guillou S."/>
            <person name="Cros-Aarteil S."/>
            <person name="Calhoun S."/>
            <person name="Kuo A."/>
            <person name="Mondo S."/>
            <person name="Pangilinan J."/>
            <person name="Riley R."/>
            <person name="Labutti K."/>
            <person name="Andreopoulos B."/>
            <person name="Lipzen A."/>
            <person name="Chen C."/>
            <person name="Yanf M."/>
            <person name="Daum C."/>
            <person name="Ng V."/>
            <person name="Clum A."/>
            <person name="Steindorff A."/>
            <person name="Ohm R."/>
            <person name="Martin F."/>
            <person name="Silar P."/>
            <person name="Natvig D."/>
            <person name="Lalanne C."/>
            <person name="Gautier V."/>
            <person name="Ament-Velasquez S.L."/>
            <person name="Kruys A."/>
            <person name="Hutchinson M.I."/>
            <person name="Powell A.J."/>
            <person name="Barry K."/>
            <person name="Miller A.N."/>
            <person name="Grigoriev I.V."/>
            <person name="Debuchy R."/>
            <person name="Gladieux P."/>
            <person name="Thoren M.H."/>
            <person name="Johannesson H."/>
        </authorList>
    </citation>
    <scope>NUCLEOTIDE SEQUENCE</scope>
    <source>
        <strain evidence="2">CBS 560.94</strain>
    </source>
</reference>
<sequence>MFSSPSLSSVLTFLCSFCVFSWPVVVARWVVDGPLIATTGDARHPLSPCYPYLISSVFHHSFSSGLETTGQQRGSLHHRYRLEVSCRCHRHHHGRKFGNHGRGVLWYL</sequence>
<dbReference type="EMBL" id="JAUEPP010000004">
    <property type="protein sequence ID" value="KAK3344655.1"/>
    <property type="molecule type" value="Genomic_DNA"/>
</dbReference>